<feature type="transmembrane region" description="Helical" evidence="2">
    <location>
        <begin position="563"/>
        <end position="582"/>
    </location>
</feature>
<evidence type="ECO:0000256" key="1">
    <source>
        <dbReference type="SAM" id="MobiDB-lite"/>
    </source>
</evidence>
<dbReference type="EMBL" id="MGEQ01000010">
    <property type="protein sequence ID" value="OGL86354.1"/>
    <property type="molecule type" value="Genomic_DNA"/>
</dbReference>
<gene>
    <name evidence="3" type="ORF">A3I41_02230</name>
</gene>
<feature type="transmembrane region" description="Helical" evidence="2">
    <location>
        <begin position="706"/>
        <end position="725"/>
    </location>
</feature>
<accession>A0A1F7V8P5</accession>
<evidence type="ECO:0000313" key="3">
    <source>
        <dbReference type="EMBL" id="OGL86354.1"/>
    </source>
</evidence>
<feature type="transmembrane region" description="Helical" evidence="2">
    <location>
        <begin position="625"/>
        <end position="647"/>
    </location>
</feature>
<feature type="transmembrane region" description="Helical" evidence="2">
    <location>
        <begin position="487"/>
        <end position="506"/>
    </location>
</feature>
<keyword evidence="2" id="KW-0472">Membrane</keyword>
<keyword evidence="2" id="KW-0812">Transmembrane</keyword>
<feature type="transmembrane region" description="Helical" evidence="2">
    <location>
        <begin position="518"/>
        <end position="543"/>
    </location>
</feature>
<sequence length="811" mass="88973">MAFDVQGILGEMGAEVGERYVHQELSRLLREEIAKGNSTKNIVARAIIRLRSNEYLLKVHALLGPRALGLTLVGCGTLLAKLLQHIDFDGLLPDDQGNIMKQVRYVLKHAAPALIVGAAEGAADTWEQKVHETVNSVITDPAETPTTVVHKPGAIDSAYDVESTNGVDYWVKYGLLFPEWGEDGKLQYDTDGAVILAGVNGRKFTHDWRAAHDEHWEEVPVEPLPNDQQGGRGRNQNQNNNQPRTRRVLVPRKIHKGTLVPLAIAVTRIASVYPMDPELLALAKAALVLKDPLAPKKVEVSEKGLLLMKLLTQKVATRTPLEQKLIIDLANDIAQSPEKINHLGDMFVTDANQANGLSDDEYAAIQTHLQMWLGSTLTIENRMRLAFEHAKNAFDNAQDPVTGTALATGVRVEKAVGVFAQTIGKYALASFIGFTALFAMFLGLVLFGAFAVSLHHPLTFSNIDIAYGGLPLLCLALAWNFSGWTRFLFVVFGITTGIPAAILITADVMERLLPHEFAVALVAGGGILACIELFSFTAIQGLLSIVTRFFPNVHKDWLVNKGRILIMFLFIHVGIFSVLLSLKTPLIFRLLICVPTFFALASQMGLSGYEFGEEARQRARKTTRLFGALSTIVFVAIIGALAAHWLGKSFSDVVGWIMGSRIVQSILIFSGAGFLLWKAVRRMEEVSRETSVETGMPKSIDYRRNWWLRSVALILVLGLASWPWIESDINAHYAAEAPASLPAKLINQMTAPAPQPTVQPPAPSAPVSAQVIAPVPVSGTRATQPRRRSQKISASECAGYSYEWRRDLECE</sequence>
<feature type="transmembrane region" description="Helical" evidence="2">
    <location>
        <begin position="464"/>
        <end position="481"/>
    </location>
</feature>
<feature type="transmembrane region" description="Helical" evidence="2">
    <location>
        <begin position="653"/>
        <end position="677"/>
    </location>
</feature>
<organism evidence="3 4">
    <name type="scientific">Candidatus Uhrbacteria bacterium RIFCSPLOWO2_02_FULL_48_18</name>
    <dbReference type="NCBI Taxonomy" id="1802408"/>
    <lineage>
        <taxon>Bacteria</taxon>
        <taxon>Candidatus Uhriibacteriota</taxon>
    </lineage>
</organism>
<feature type="region of interest" description="Disordered" evidence="1">
    <location>
        <begin position="215"/>
        <end position="247"/>
    </location>
</feature>
<dbReference type="Proteomes" id="UP000176593">
    <property type="component" value="Unassembled WGS sequence"/>
</dbReference>
<reference evidence="3 4" key="1">
    <citation type="journal article" date="2016" name="Nat. Commun.">
        <title>Thousands of microbial genomes shed light on interconnected biogeochemical processes in an aquifer system.</title>
        <authorList>
            <person name="Anantharaman K."/>
            <person name="Brown C.T."/>
            <person name="Hug L.A."/>
            <person name="Sharon I."/>
            <person name="Castelle C.J."/>
            <person name="Probst A.J."/>
            <person name="Thomas B.C."/>
            <person name="Singh A."/>
            <person name="Wilkins M.J."/>
            <person name="Karaoz U."/>
            <person name="Brodie E.L."/>
            <person name="Williams K.H."/>
            <person name="Hubbard S.S."/>
            <person name="Banfield J.F."/>
        </authorList>
    </citation>
    <scope>NUCLEOTIDE SEQUENCE [LARGE SCALE GENOMIC DNA]</scope>
</reference>
<evidence type="ECO:0000256" key="2">
    <source>
        <dbReference type="SAM" id="Phobius"/>
    </source>
</evidence>
<dbReference type="AlphaFoldDB" id="A0A1F7V8P5"/>
<feature type="compositionally biased region" description="Low complexity" evidence="1">
    <location>
        <begin position="234"/>
        <end position="243"/>
    </location>
</feature>
<comment type="caution">
    <text evidence="3">The sequence shown here is derived from an EMBL/GenBank/DDBJ whole genome shotgun (WGS) entry which is preliminary data.</text>
</comment>
<protein>
    <submittedName>
        <fullName evidence="3">Uncharacterized protein</fullName>
    </submittedName>
</protein>
<keyword evidence="2" id="KW-1133">Transmembrane helix</keyword>
<evidence type="ECO:0000313" key="4">
    <source>
        <dbReference type="Proteomes" id="UP000176593"/>
    </source>
</evidence>
<proteinExistence type="predicted"/>
<feature type="transmembrane region" description="Helical" evidence="2">
    <location>
        <begin position="426"/>
        <end position="452"/>
    </location>
</feature>
<name>A0A1F7V8P5_9BACT</name>